<dbReference type="SUPFAM" id="SSF49464">
    <property type="entry name" value="Carboxypeptidase regulatory domain-like"/>
    <property type="match status" value="1"/>
</dbReference>
<dbReference type="Pfam" id="PF00593">
    <property type="entry name" value="TonB_dep_Rec_b-barrel"/>
    <property type="match status" value="1"/>
</dbReference>
<feature type="chain" id="PRO_5022905329" evidence="10">
    <location>
        <begin position="32"/>
        <end position="1167"/>
    </location>
</feature>
<evidence type="ECO:0000259" key="12">
    <source>
        <dbReference type="Pfam" id="PF07715"/>
    </source>
</evidence>
<dbReference type="Gene3D" id="2.170.130.10">
    <property type="entry name" value="TonB-dependent receptor, plug domain"/>
    <property type="match status" value="1"/>
</dbReference>
<evidence type="ECO:0000313" key="13">
    <source>
        <dbReference type="EMBL" id="KAA2244550.1"/>
    </source>
</evidence>
<evidence type="ECO:0000256" key="8">
    <source>
        <dbReference type="PROSITE-ProRule" id="PRU01360"/>
    </source>
</evidence>
<dbReference type="InterPro" id="IPR037066">
    <property type="entry name" value="Plug_dom_sf"/>
</dbReference>
<evidence type="ECO:0000256" key="7">
    <source>
        <dbReference type="ARBA" id="ARBA00023237"/>
    </source>
</evidence>
<evidence type="ECO:0000256" key="1">
    <source>
        <dbReference type="ARBA" id="ARBA00004571"/>
    </source>
</evidence>
<dbReference type="AlphaFoldDB" id="A0A5B2W1A1"/>
<dbReference type="Proteomes" id="UP000324611">
    <property type="component" value="Unassembled WGS sequence"/>
</dbReference>
<comment type="similarity">
    <text evidence="8 9">Belongs to the TonB-dependent receptor family.</text>
</comment>
<dbReference type="InterPro" id="IPR012910">
    <property type="entry name" value="Plug_dom"/>
</dbReference>
<organism evidence="13 14">
    <name type="scientific">Chitinophaga agrisoli</name>
    <dbReference type="NCBI Taxonomy" id="2607653"/>
    <lineage>
        <taxon>Bacteria</taxon>
        <taxon>Pseudomonadati</taxon>
        <taxon>Bacteroidota</taxon>
        <taxon>Chitinophagia</taxon>
        <taxon>Chitinophagales</taxon>
        <taxon>Chitinophagaceae</taxon>
        <taxon>Chitinophaga</taxon>
    </lineage>
</organism>
<dbReference type="Pfam" id="PF07715">
    <property type="entry name" value="Plug"/>
    <property type="match status" value="1"/>
</dbReference>
<gene>
    <name evidence="13" type="ORF">F0L74_00815</name>
</gene>
<sequence>MRLQLHILKALSLTAALIVPFSDTLCTMAQAREQSVALQQMRLSLNARNKPVEKVLATIKDQTGLNIHYDRTKVNADRLVSMNMKNAPVDSVFSSLSDQTGLLFSIVNDKVIVRAKQQVVNDITGIVRDKSGAPLTGVTVQVKGMSRGIQTDVKGHYSISAAPGDVLIFSMIGFLKKEVTVTSNNDISITLEEDTKQLQEVMVTALGIKKEDRRVAYSITKVAGEEVQIAREPTFVNALAGKVAGVVVQSPSTGPGGATRISIRGNSSFGNNQPLYVVDGVPINSAPRETVDDSGKEYGGNDPGDGLSFLNPDDIESINILKGATAGALYGSRAQNGVIMITTKKGLKGQGLGVDFNSNTVLETMVPYDDGQLQYVYGRGDNNKIFTAADNISNSGYDTGLSWGEKFAGQTFLDIDGKTKPYVPVKVKDQFKNFFSTGLTTTNSLALSKGYESGTYRLSLSQTKNNSSYPGEAGLERYNVTFRNTADIGKRLHTDIKVDLSRTKRTGIPLLRGDDRGSFSKFFTRTANTTDIRLLDQKDSSGNFLYTYTNPYLGIEKTKYDESQDRVLTSFNITYDITDHLHAQVLAGLDKANVSTLFAVYPNNKSDNSGLLRQNENKIEEDNIMAMLSYDKKAGKFSVDAHAGVNYRHATTSALQITGRDFVDPTLLDFKNTTVAGSDILSPDTRKEVYSVFGSAQFGYDNYLFLEVTGRNDWYSALSSIRPGASDNSLFYPSVNLSYVFTDAFDMHSNILSYGKVRASWAQVGSDPAPHLTDLAFAIQPTVNGLPGAQINNTTLPPQGIKPEITTEKELGAELKFFNNRLGLDVAVYDKKTKDFLLSSTVSRSTGFTSVYLNAGSMQNKGIEILLTGTPLETKDFSWDVSVNAAKNKNKVLTLTPELADNGVVFYDKIKAKVGYAIGSIFGTALRKGPNGEDVYKGVDTNSDGIPDVVVQDRGQVTYDKSGKPVSDGGGAAIVNNDVYLGNANPDWTAGLTNTFHYKNFSLSFLIDGQFGGQIFEDGYRWASFFGNTKATLQGRDGSYTPKGLIGATDGNGVITFAPNTLPYSPYQQYNAGGTLAYYADQYSVFSKTFIKLREVKLGYSLPASVIGKTPFKSATFTLIGRNLLFLKKNTPIFDPQGSDSVGNGFGFDSGSLPTSRTYGFNLNVRF</sequence>
<dbReference type="Gene3D" id="3.55.50.30">
    <property type="match status" value="1"/>
</dbReference>
<comment type="subcellular location">
    <subcellularLocation>
        <location evidence="1 8">Cell outer membrane</location>
        <topology evidence="1 8">Multi-pass membrane protein</topology>
    </subcellularLocation>
</comment>
<evidence type="ECO:0000313" key="14">
    <source>
        <dbReference type="Proteomes" id="UP000324611"/>
    </source>
</evidence>
<keyword evidence="4 8" id="KW-0812">Transmembrane</keyword>
<evidence type="ECO:0000256" key="10">
    <source>
        <dbReference type="SAM" id="SignalP"/>
    </source>
</evidence>
<feature type="domain" description="TonB-dependent receptor-like beta-barrel" evidence="11">
    <location>
        <begin position="523"/>
        <end position="1073"/>
    </location>
</feature>
<dbReference type="RefSeq" id="WP_149835948.1">
    <property type="nucleotide sequence ID" value="NZ_VUOC01000001.1"/>
</dbReference>
<feature type="signal peptide" evidence="10">
    <location>
        <begin position="1"/>
        <end position="31"/>
    </location>
</feature>
<keyword evidence="7 8" id="KW-0998">Cell outer membrane</keyword>
<dbReference type="InterPro" id="IPR039426">
    <property type="entry name" value="TonB-dep_rcpt-like"/>
</dbReference>
<reference evidence="13 14" key="1">
    <citation type="submission" date="2019-09" db="EMBL/GenBank/DDBJ databases">
        <title>Chitinophaga ginsengihumi sp. nov., isolated from soil of ginseng rhizosphere.</title>
        <authorList>
            <person name="Lee J."/>
        </authorList>
    </citation>
    <scope>NUCLEOTIDE SEQUENCE [LARGE SCALE GENOMIC DNA]</scope>
    <source>
        <strain evidence="13 14">BN140078</strain>
    </source>
</reference>
<reference evidence="13 14" key="2">
    <citation type="submission" date="2019-09" db="EMBL/GenBank/DDBJ databases">
        <authorList>
            <person name="Jin C."/>
        </authorList>
    </citation>
    <scope>NUCLEOTIDE SEQUENCE [LARGE SCALE GENOMIC DNA]</scope>
    <source>
        <strain evidence="13 14">BN140078</strain>
    </source>
</reference>
<keyword evidence="10" id="KW-0732">Signal</keyword>
<dbReference type="EMBL" id="VUOC01000001">
    <property type="protein sequence ID" value="KAA2244550.1"/>
    <property type="molecule type" value="Genomic_DNA"/>
</dbReference>
<evidence type="ECO:0000256" key="6">
    <source>
        <dbReference type="ARBA" id="ARBA00023136"/>
    </source>
</evidence>
<dbReference type="Gene3D" id="2.40.170.20">
    <property type="entry name" value="TonB-dependent receptor, beta-barrel domain"/>
    <property type="match status" value="1"/>
</dbReference>
<feature type="domain" description="TonB-dependent receptor plug" evidence="12">
    <location>
        <begin position="213"/>
        <end position="338"/>
    </location>
</feature>
<keyword evidence="3 8" id="KW-1134">Transmembrane beta strand</keyword>
<proteinExistence type="inferred from homology"/>
<dbReference type="InterPro" id="IPR023996">
    <property type="entry name" value="TonB-dep_OMP_SusC/RagA"/>
</dbReference>
<dbReference type="InterPro" id="IPR036942">
    <property type="entry name" value="Beta-barrel_TonB_sf"/>
</dbReference>
<keyword evidence="6 8" id="KW-0472">Membrane</keyword>
<dbReference type="NCBIfam" id="TIGR04056">
    <property type="entry name" value="OMP_RagA_SusC"/>
    <property type="match status" value="1"/>
</dbReference>
<evidence type="ECO:0000256" key="9">
    <source>
        <dbReference type="RuleBase" id="RU003357"/>
    </source>
</evidence>
<dbReference type="SUPFAM" id="SSF56935">
    <property type="entry name" value="Porins"/>
    <property type="match status" value="1"/>
</dbReference>
<keyword evidence="5 9" id="KW-0798">TonB box</keyword>
<name>A0A5B2W1A1_9BACT</name>
<dbReference type="Pfam" id="PF13715">
    <property type="entry name" value="CarbopepD_reg_2"/>
    <property type="match status" value="1"/>
</dbReference>
<evidence type="ECO:0000256" key="2">
    <source>
        <dbReference type="ARBA" id="ARBA00022448"/>
    </source>
</evidence>
<evidence type="ECO:0000256" key="4">
    <source>
        <dbReference type="ARBA" id="ARBA00022692"/>
    </source>
</evidence>
<dbReference type="PROSITE" id="PS52016">
    <property type="entry name" value="TONB_DEPENDENT_REC_3"/>
    <property type="match status" value="1"/>
</dbReference>
<comment type="caution">
    <text evidence="13">The sequence shown here is derived from an EMBL/GenBank/DDBJ whole genome shotgun (WGS) entry which is preliminary data.</text>
</comment>
<dbReference type="GO" id="GO:0009279">
    <property type="term" value="C:cell outer membrane"/>
    <property type="evidence" value="ECO:0007669"/>
    <property type="project" value="UniProtKB-SubCell"/>
</dbReference>
<dbReference type="InterPro" id="IPR000531">
    <property type="entry name" value="Beta-barrel_TonB"/>
</dbReference>
<dbReference type="InterPro" id="IPR023997">
    <property type="entry name" value="TonB-dep_OMP_SusC/RagA_CS"/>
</dbReference>
<evidence type="ECO:0000259" key="11">
    <source>
        <dbReference type="Pfam" id="PF00593"/>
    </source>
</evidence>
<keyword evidence="2 8" id="KW-0813">Transport</keyword>
<accession>A0A5B2W1A1</accession>
<evidence type="ECO:0000256" key="3">
    <source>
        <dbReference type="ARBA" id="ARBA00022452"/>
    </source>
</evidence>
<dbReference type="InterPro" id="IPR008969">
    <property type="entry name" value="CarboxyPept-like_regulatory"/>
</dbReference>
<keyword evidence="14" id="KW-1185">Reference proteome</keyword>
<dbReference type="Gene3D" id="2.60.40.1120">
    <property type="entry name" value="Carboxypeptidase-like, regulatory domain"/>
    <property type="match status" value="1"/>
</dbReference>
<dbReference type="NCBIfam" id="TIGR04057">
    <property type="entry name" value="SusC_RagA_signa"/>
    <property type="match status" value="1"/>
</dbReference>
<protein>
    <submittedName>
        <fullName evidence="13">SusC/RagA family TonB-linked outer membrane protein</fullName>
    </submittedName>
</protein>
<evidence type="ECO:0000256" key="5">
    <source>
        <dbReference type="ARBA" id="ARBA00023077"/>
    </source>
</evidence>